<evidence type="ECO:0000313" key="1">
    <source>
        <dbReference type="EMBL" id="CAN0509964.1"/>
    </source>
</evidence>
<sequence>MPELSLFRFSAIFITEPLTKTLLAIGRPPAGLPAAGSAQGREAQGRAKAPTVTGQDGHFHVAVGHQTPRHPGIPRQGSRKDPRAEPEDKTLVDSLGHRWGTRPCGQTAGPTCLRWRIFAGGARYPRSLPLPGTVVRPELLSAHRPFLLPASPREWRIGAGRRGAGLGSGARGPRV</sequence>
<dbReference type="Proteomes" id="UP001162501">
    <property type="component" value="Chromosome 4"/>
</dbReference>
<proteinExistence type="predicted"/>
<gene>
    <name evidence="1" type="ORF">MRATA1EN22A_LOCUS22952</name>
</gene>
<reference evidence="1" key="1">
    <citation type="submission" date="2023-05" db="EMBL/GenBank/DDBJ databases">
        <authorList>
            <consortium name="ELIXIR-Norway"/>
        </authorList>
    </citation>
    <scope>NUCLEOTIDE SEQUENCE</scope>
</reference>
<reference evidence="1" key="2">
    <citation type="submission" date="2025-03" db="EMBL/GenBank/DDBJ databases">
        <authorList>
            <consortium name="ELIXIR-Norway"/>
            <consortium name="Elixir Norway"/>
        </authorList>
    </citation>
    <scope>NUCLEOTIDE SEQUENCE</scope>
</reference>
<organism evidence="1 2">
    <name type="scientific">Rangifer tarandus platyrhynchus</name>
    <name type="common">Svalbard reindeer</name>
    <dbReference type="NCBI Taxonomy" id="3082113"/>
    <lineage>
        <taxon>Eukaryota</taxon>
        <taxon>Metazoa</taxon>
        <taxon>Chordata</taxon>
        <taxon>Craniata</taxon>
        <taxon>Vertebrata</taxon>
        <taxon>Euteleostomi</taxon>
        <taxon>Mammalia</taxon>
        <taxon>Eutheria</taxon>
        <taxon>Laurasiatheria</taxon>
        <taxon>Artiodactyla</taxon>
        <taxon>Ruminantia</taxon>
        <taxon>Pecora</taxon>
        <taxon>Cervidae</taxon>
        <taxon>Odocoileinae</taxon>
        <taxon>Rangifer</taxon>
    </lineage>
</organism>
<name>A0AC59ZTL5_RANTA</name>
<dbReference type="EMBL" id="OX596088">
    <property type="protein sequence ID" value="CAN0509964.1"/>
    <property type="molecule type" value="Genomic_DNA"/>
</dbReference>
<evidence type="ECO:0000313" key="2">
    <source>
        <dbReference type="Proteomes" id="UP001162501"/>
    </source>
</evidence>
<protein>
    <submittedName>
        <fullName evidence="1">Uncharacterized protein</fullName>
    </submittedName>
</protein>
<accession>A0AC59ZTL5</accession>